<dbReference type="EMBL" id="LT599584">
    <property type="protein sequence ID" value="SBW84298.1"/>
    <property type="molecule type" value="Genomic_DNA"/>
</dbReference>
<dbReference type="PANTHER" id="PTHR34984">
    <property type="entry name" value="CARBON STORAGE REGULATOR"/>
    <property type="match status" value="1"/>
</dbReference>
<keyword evidence="5" id="KW-0678">Repressor</keyword>
<evidence type="ECO:0000256" key="2">
    <source>
        <dbReference type="ARBA" id="ARBA00022845"/>
    </source>
</evidence>
<dbReference type="HAMAP" id="MF_00167">
    <property type="entry name" value="CsrA"/>
    <property type="match status" value="1"/>
</dbReference>
<comment type="subcellular location">
    <subcellularLocation>
        <location evidence="5">Cytoplasm</location>
    </subcellularLocation>
</comment>
<dbReference type="InterPro" id="IPR003751">
    <property type="entry name" value="CsrA"/>
</dbReference>
<dbReference type="Proteomes" id="UP000245431">
    <property type="component" value="Chromosome PVE_r2"/>
</dbReference>
<evidence type="ECO:0000256" key="1">
    <source>
        <dbReference type="ARBA" id="ARBA00022490"/>
    </source>
</evidence>
<name>A0A1D3K7I6_PSEVE</name>
<keyword evidence="2 5" id="KW-0810">Translation regulation</keyword>
<comment type="function">
    <text evidence="5">A key translational regulator that binds mRNA to regulate translation initiation and/or mRNA stability. Mediates global changes in gene expression, shifting from rapid growth to stress survival by linking envelope stress, the stringent response and the catabolite repression systems. Usually binds in the 5'-UTR; binding at or near the Shine-Dalgarno sequence prevents ribosome-binding, repressing translation, binding elsewhere in the 5'-UTR can activate translation and/or stabilize the mRNA. Its function is antagonized by small RNA(s).</text>
</comment>
<accession>A0A1D3K7I6</accession>
<dbReference type="Gene3D" id="2.60.40.4380">
    <property type="entry name" value="Translational regulator CsrA"/>
    <property type="match status" value="1"/>
</dbReference>
<dbReference type="NCBIfam" id="TIGR00202">
    <property type="entry name" value="csrA"/>
    <property type="match status" value="1"/>
</dbReference>
<keyword evidence="1 5" id="KW-0963">Cytoplasm</keyword>
<comment type="similarity">
    <text evidence="5">Belongs to the CsrA/RsmA family.</text>
</comment>
<dbReference type="Pfam" id="PF02599">
    <property type="entry name" value="CsrA"/>
    <property type="match status" value="1"/>
</dbReference>
<dbReference type="SUPFAM" id="SSF117130">
    <property type="entry name" value="CsrA-like"/>
    <property type="match status" value="1"/>
</dbReference>
<reference evidence="7" key="1">
    <citation type="submission" date="2016-07" db="EMBL/GenBank/DDBJ databases">
        <authorList>
            <person name="Florea S."/>
            <person name="Webb J.S."/>
            <person name="Jaromczyk J."/>
            <person name="Schardl C.L."/>
        </authorList>
    </citation>
    <scope>NUCLEOTIDE SEQUENCE [LARGE SCALE GENOMIC DNA]</scope>
    <source>
        <strain evidence="7">1YdBTEX2</strain>
    </source>
</reference>
<dbReference type="GO" id="GO:0045948">
    <property type="term" value="P:positive regulation of translational initiation"/>
    <property type="evidence" value="ECO:0007669"/>
    <property type="project" value="UniProtKB-UniRule"/>
</dbReference>
<dbReference type="NCBIfam" id="NF002469">
    <property type="entry name" value="PRK01712.1"/>
    <property type="match status" value="1"/>
</dbReference>
<comment type="subunit">
    <text evidence="5">Homodimer; the beta-strands of each monomer intercalate to form a hydrophobic core, while the alpha-helices form wings that extend away from the core.</text>
</comment>
<dbReference type="PANTHER" id="PTHR34984:SF1">
    <property type="entry name" value="CARBON STORAGE REGULATOR"/>
    <property type="match status" value="1"/>
</dbReference>
<dbReference type="AlphaFoldDB" id="A0A1D3K7I6"/>
<proteinExistence type="inferred from homology"/>
<evidence type="ECO:0000256" key="3">
    <source>
        <dbReference type="ARBA" id="ARBA00022884"/>
    </source>
</evidence>
<sequence length="62" mass="6935">MLILTRNISQSIKIGDDITITVLGCVGSQVRLGITAPKDIEVHRDEIYQRIQDQRQLEKGSA</sequence>
<keyword evidence="4 5" id="KW-0010">Activator</keyword>
<dbReference type="InterPro" id="IPR036107">
    <property type="entry name" value="CsrA_sf"/>
</dbReference>
<keyword evidence="3 5" id="KW-0694">RNA-binding</keyword>
<evidence type="ECO:0000313" key="7">
    <source>
        <dbReference type="Proteomes" id="UP000245431"/>
    </source>
</evidence>
<dbReference type="GO" id="GO:0005829">
    <property type="term" value="C:cytosol"/>
    <property type="evidence" value="ECO:0007669"/>
    <property type="project" value="TreeGrafter"/>
</dbReference>
<dbReference type="GO" id="GO:0006109">
    <property type="term" value="P:regulation of carbohydrate metabolic process"/>
    <property type="evidence" value="ECO:0007669"/>
    <property type="project" value="UniProtKB-UniRule"/>
</dbReference>
<dbReference type="GO" id="GO:0045947">
    <property type="term" value="P:negative regulation of translational initiation"/>
    <property type="evidence" value="ECO:0007669"/>
    <property type="project" value="UniProtKB-UniRule"/>
</dbReference>
<organism evidence="6 7">
    <name type="scientific">Pseudomonas veronii 1YdBTEX2</name>
    <dbReference type="NCBI Taxonomy" id="1295141"/>
    <lineage>
        <taxon>Bacteria</taxon>
        <taxon>Pseudomonadati</taxon>
        <taxon>Pseudomonadota</taxon>
        <taxon>Gammaproteobacteria</taxon>
        <taxon>Pseudomonadales</taxon>
        <taxon>Pseudomonadaceae</taxon>
        <taxon>Pseudomonas</taxon>
    </lineage>
</organism>
<protein>
    <recommendedName>
        <fullName evidence="5">Translational regulator CsrA</fullName>
    </recommendedName>
    <alternativeName>
        <fullName evidence="5">Carbon storage regulator</fullName>
    </alternativeName>
</protein>
<dbReference type="GO" id="GO:0048027">
    <property type="term" value="F:mRNA 5'-UTR binding"/>
    <property type="evidence" value="ECO:0007669"/>
    <property type="project" value="UniProtKB-UniRule"/>
</dbReference>
<dbReference type="GO" id="GO:0006402">
    <property type="term" value="P:mRNA catabolic process"/>
    <property type="evidence" value="ECO:0007669"/>
    <property type="project" value="InterPro"/>
</dbReference>
<gene>
    <name evidence="5" type="primary">csrA</name>
    <name evidence="6" type="ORF">PVE_R2G0269</name>
</gene>
<evidence type="ECO:0000256" key="4">
    <source>
        <dbReference type="ARBA" id="ARBA00023159"/>
    </source>
</evidence>
<evidence type="ECO:0000256" key="5">
    <source>
        <dbReference type="HAMAP-Rule" id="MF_00167"/>
    </source>
</evidence>
<evidence type="ECO:0000313" key="6">
    <source>
        <dbReference type="EMBL" id="SBW84298.1"/>
    </source>
</evidence>